<accession>A0A0D0CEZ9</accession>
<gene>
    <name evidence="1" type="ORF">PAXRUDRAFT_836095</name>
</gene>
<dbReference type="InParanoid" id="A0A0D0CEZ9"/>
<dbReference type="HOGENOM" id="CLU_2813145_0_0_1"/>
<reference evidence="1 2" key="1">
    <citation type="submission" date="2014-04" db="EMBL/GenBank/DDBJ databases">
        <authorList>
            <consortium name="DOE Joint Genome Institute"/>
            <person name="Kuo A."/>
            <person name="Kohler A."/>
            <person name="Jargeat P."/>
            <person name="Nagy L.G."/>
            <person name="Floudas D."/>
            <person name="Copeland A."/>
            <person name="Barry K.W."/>
            <person name="Cichocki N."/>
            <person name="Veneault-Fourrey C."/>
            <person name="LaButti K."/>
            <person name="Lindquist E.A."/>
            <person name="Lipzen A."/>
            <person name="Lundell T."/>
            <person name="Morin E."/>
            <person name="Murat C."/>
            <person name="Sun H."/>
            <person name="Tunlid A."/>
            <person name="Henrissat B."/>
            <person name="Grigoriev I.V."/>
            <person name="Hibbett D.S."/>
            <person name="Martin F."/>
            <person name="Nordberg H.P."/>
            <person name="Cantor M.N."/>
            <person name="Hua S.X."/>
        </authorList>
    </citation>
    <scope>NUCLEOTIDE SEQUENCE [LARGE SCALE GENOMIC DNA]</scope>
    <source>
        <strain evidence="1 2">Ve08.2h10</strain>
    </source>
</reference>
<proteinExistence type="predicted"/>
<feature type="non-terminal residue" evidence="1">
    <location>
        <position position="1"/>
    </location>
</feature>
<organism evidence="1 2">
    <name type="scientific">Paxillus rubicundulus Ve08.2h10</name>
    <dbReference type="NCBI Taxonomy" id="930991"/>
    <lineage>
        <taxon>Eukaryota</taxon>
        <taxon>Fungi</taxon>
        <taxon>Dikarya</taxon>
        <taxon>Basidiomycota</taxon>
        <taxon>Agaricomycotina</taxon>
        <taxon>Agaricomycetes</taxon>
        <taxon>Agaricomycetidae</taxon>
        <taxon>Boletales</taxon>
        <taxon>Paxilineae</taxon>
        <taxon>Paxillaceae</taxon>
        <taxon>Paxillus</taxon>
    </lineage>
</organism>
<reference evidence="2" key="2">
    <citation type="submission" date="2015-01" db="EMBL/GenBank/DDBJ databases">
        <title>Evolutionary Origins and Diversification of the Mycorrhizal Mutualists.</title>
        <authorList>
            <consortium name="DOE Joint Genome Institute"/>
            <consortium name="Mycorrhizal Genomics Consortium"/>
            <person name="Kohler A."/>
            <person name="Kuo A."/>
            <person name="Nagy L.G."/>
            <person name="Floudas D."/>
            <person name="Copeland A."/>
            <person name="Barry K.W."/>
            <person name="Cichocki N."/>
            <person name="Veneault-Fourrey C."/>
            <person name="LaButti K."/>
            <person name="Lindquist E.A."/>
            <person name="Lipzen A."/>
            <person name="Lundell T."/>
            <person name="Morin E."/>
            <person name="Murat C."/>
            <person name="Riley R."/>
            <person name="Ohm R."/>
            <person name="Sun H."/>
            <person name="Tunlid A."/>
            <person name="Henrissat B."/>
            <person name="Grigoriev I.V."/>
            <person name="Hibbett D.S."/>
            <person name="Martin F."/>
        </authorList>
    </citation>
    <scope>NUCLEOTIDE SEQUENCE [LARGE SCALE GENOMIC DNA]</scope>
    <source>
        <strain evidence="2">Ve08.2h10</strain>
    </source>
</reference>
<name>A0A0D0CEZ9_9AGAM</name>
<dbReference type="Proteomes" id="UP000054538">
    <property type="component" value="Unassembled WGS sequence"/>
</dbReference>
<evidence type="ECO:0000313" key="1">
    <source>
        <dbReference type="EMBL" id="KIK74018.1"/>
    </source>
</evidence>
<keyword evidence="2" id="KW-1185">Reference proteome</keyword>
<evidence type="ECO:0000313" key="2">
    <source>
        <dbReference type="Proteomes" id="UP000054538"/>
    </source>
</evidence>
<sequence length="67" mass="7391">MDQSIISRFGNVYPFDPASPTHQQRLTPSSSLQVCTVCLLSLSVTVEYACARRLDSASGCFVFVHRP</sequence>
<protein>
    <submittedName>
        <fullName evidence="1">Uncharacterized protein</fullName>
    </submittedName>
</protein>
<dbReference type="AlphaFoldDB" id="A0A0D0CEZ9"/>
<dbReference type="EMBL" id="KN829235">
    <property type="protein sequence ID" value="KIK74018.1"/>
    <property type="molecule type" value="Genomic_DNA"/>
</dbReference>